<dbReference type="InterPro" id="IPR004031">
    <property type="entry name" value="PMP22/EMP/MP20/Claudin"/>
</dbReference>
<evidence type="ECO:0000256" key="2">
    <source>
        <dbReference type="ARBA" id="ARBA00022692"/>
    </source>
</evidence>
<evidence type="ECO:0000313" key="6">
    <source>
        <dbReference type="EMBL" id="TQM37893.1"/>
    </source>
</evidence>
<organism evidence="6 7">
    <name type="scientific">Pseudonocardia cypriaca</name>
    <dbReference type="NCBI Taxonomy" id="882449"/>
    <lineage>
        <taxon>Bacteria</taxon>
        <taxon>Bacillati</taxon>
        <taxon>Actinomycetota</taxon>
        <taxon>Actinomycetes</taxon>
        <taxon>Pseudonocardiales</taxon>
        <taxon>Pseudonocardiaceae</taxon>
        <taxon>Pseudonocardia</taxon>
    </lineage>
</organism>
<dbReference type="Proteomes" id="UP000319818">
    <property type="component" value="Unassembled WGS sequence"/>
</dbReference>
<keyword evidence="3 5" id="KW-1133">Transmembrane helix</keyword>
<sequence length="87" mass="9340">MSEHEHHAISESAASQLFDLRTVIAVLFGVYGAILTVMGLFFTTDAELAKAGGIAINLWSGLGMLVAAAFFVLWVRLRPLVPPGQRA</sequence>
<dbReference type="EMBL" id="VFPH01000002">
    <property type="protein sequence ID" value="TQM37893.1"/>
    <property type="molecule type" value="Genomic_DNA"/>
</dbReference>
<evidence type="ECO:0000256" key="3">
    <source>
        <dbReference type="ARBA" id="ARBA00022989"/>
    </source>
</evidence>
<dbReference type="AlphaFoldDB" id="A0A543FVP9"/>
<comment type="caution">
    <text evidence="6">The sequence shown here is derived from an EMBL/GenBank/DDBJ whole genome shotgun (WGS) entry which is preliminary data.</text>
</comment>
<accession>A0A543FVP9</accession>
<feature type="transmembrane region" description="Helical" evidence="5">
    <location>
        <begin position="54"/>
        <end position="75"/>
    </location>
</feature>
<gene>
    <name evidence="6" type="ORF">FB388_5112</name>
</gene>
<reference evidence="6 7" key="1">
    <citation type="submission" date="2019-06" db="EMBL/GenBank/DDBJ databases">
        <title>Sequencing the genomes of 1000 actinobacteria strains.</title>
        <authorList>
            <person name="Klenk H.-P."/>
        </authorList>
    </citation>
    <scope>NUCLEOTIDE SEQUENCE [LARGE SCALE GENOMIC DNA]</scope>
    <source>
        <strain evidence="6 7">DSM 45511</strain>
    </source>
</reference>
<evidence type="ECO:0000313" key="7">
    <source>
        <dbReference type="Proteomes" id="UP000319818"/>
    </source>
</evidence>
<keyword evidence="4 5" id="KW-0472">Membrane</keyword>
<proteinExistence type="predicted"/>
<keyword evidence="7" id="KW-1185">Reference proteome</keyword>
<evidence type="ECO:0000256" key="4">
    <source>
        <dbReference type="ARBA" id="ARBA00023136"/>
    </source>
</evidence>
<protein>
    <submittedName>
        <fullName evidence="6">PMP-22/EMP/MP20/Claudin-like protein involved in tight junction</fullName>
    </submittedName>
</protein>
<keyword evidence="2 5" id="KW-0812">Transmembrane</keyword>
<name>A0A543FVP9_9PSEU</name>
<evidence type="ECO:0000256" key="1">
    <source>
        <dbReference type="ARBA" id="ARBA00004141"/>
    </source>
</evidence>
<evidence type="ECO:0000256" key="5">
    <source>
        <dbReference type="SAM" id="Phobius"/>
    </source>
</evidence>
<feature type="transmembrane region" description="Helical" evidence="5">
    <location>
        <begin position="20"/>
        <end position="42"/>
    </location>
</feature>
<comment type="subcellular location">
    <subcellularLocation>
        <location evidence="1">Membrane</location>
        <topology evidence="1">Multi-pass membrane protein</topology>
    </subcellularLocation>
</comment>
<dbReference type="GO" id="GO:0016020">
    <property type="term" value="C:membrane"/>
    <property type="evidence" value="ECO:0007669"/>
    <property type="project" value="UniProtKB-SubCell"/>
</dbReference>
<dbReference type="Pfam" id="PF00822">
    <property type="entry name" value="PMP22_Claudin"/>
    <property type="match status" value="1"/>
</dbReference>
<dbReference type="RefSeq" id="WP_246122377.1">
    <property type="nucleotide sequence ID" value="NZ_VFPH01000002.1"/>
</dbReference>